<dbReference type="PANTHER" id="PTHR35083">
    <property type="entry name" value="RGD1565685 PROTEIN"/>
    <property type="match status" value="1"/>
</dbReference>
<dbReference type="EMBL" id="JBJQND010000011">
    <property type="protein sequence ID" value="KAL3862387.1"/>
    <property type="molecule type" value="Genomic_DNA"/>
</dbReference>
<reference evidence="2 3" key="1">
    <citation type="submission" date="2024-11" db="EMBL/GenBank/DDBJ databases">
        <title>Chromosome-level genome assembly of the freshwater bivalve Anodonta woodiana.</title>
        <authorList>
            <person name="Chen X."/>
        </authorList>
    </citation>
    <scope>NUCLEOTIDE SEQUENCE [LARGE SCALE GENOMIC DNA]</scope>
    <source>
        <strain evidence="2">MN2024</strain>
        <tissue evidence="2">Gills</tissue>
    </source>
</reference>
<evidence type="ECO:0008006" key="4">
    <source>
        <dbReference type="Google" id="ProtNLM"/>
    </source>
</evidence>
<feature type="coiled-coil region" evidence="1">
    <location>
        <begin position="258"/>
        <end position="328"/>
    </location>
</feature>
<dbReference type="PANTHER" id="PTHR35083:SF3">
    <property type="entry name" value="SI:CH211-91P5.3"/>
    <property type="match status" value="1"/>
</dbReference>
<protein>
    <recommendedName>
        <fullName evidence="4">DZIP3-like HEPN domain-containing protein</fullName>
    </recommendedName>
</protein>
<keyword evidence="3" id="KW-1185">Reference proteome</keyword>
<sequence>MSTPCRFDDNDYKNWLKCSVALIHFKEGLHEYIDKEVNNLHADIHNTISAKLVGTSVQNQCYTCTWQDIKWNKGTWRINCQSQICDKWLSEILAKHTNPQNRNINWKNADITRWPADPYEVAKVYMPKGLDRTKNHPQDFDAPAVLSLLKYCVWFSQMIPNYNIVTDLIDFRNEVMHSGDLRITDFKKDNCIDIMTQLLTDLNIHGDVLTELQKIKREDIDINYRETEVRALRGLVHQLKDDHNTAIEEVKGNTMETRVTTETNFQVLEAKVEQLTEQYQNIKSFLANNLDIDDKDISDNIHVIEKEHQELETNIASVERRTDTYVAEIEDKKKTKQSPVLEGNYMYKTC</sequence>
<keyword evidence="1" id="KW-0175">Coiled coil</keyword>
<name>A0ABD3VPE5_SINWO</name>
<evidence type="ECO:0000313" key="3">
    <source>
        <dbReference type="Proteomes" id="UP001634394"/>
    </source>
</evidence>
<dbReference type="Pfam" id="PF15112">
    <property type="entry name" value="DUF4559"/>
    <property type="match status" value="1"/>
</dbReference>
<evidence type="ECO:0000256" key="1">
    <source>
        <dbReference type="SAM" id="Coils"/>
    </source>
</evidence>
<proteinExistence type="predicted"/>
<dbReference type="Proteomes" id="UP001634394">
    <property type="component" value="Unassembled WGS sequence"/>
</dbReference>
<dbReference type="InterPro" id="IPR027897">
    <property type="entry name" value="DUF4559"/>
</dbReference>
<comment type="caution">
    <text evidence="2">The sequence shown here is derived from an EMBL/GenBank/DDBJ whole genome shotgun (WGS) entry which is preliminary data.</text>
</comment>
<gene>
    <name evidence="2" type="ORF">ACJMK2_008356</name>
</gene>
<evidence type="ECO:0000313" key="2">
    <source>
        <dbReference type="EMBL" id="KAL3862387.1"/>
    </source>
</evidence>
<organism evidence="2 3">
    <name type="scientific">Sinanodonta woodiana</name>
    <name type="common">Chinese pond mussel</name>
    <name type="synonym">Anodonta woodiana</name>
    <dbReference type="NCBI Taxonomy" id="1069815"/>
    <lineage>
        <taxon>Eukaryota</taxon>
        <taxon>Metazoa</taxon>
        <taxon>Spiralia</taxon>
        <taxon>Lophotrochozoa</taxon>
        <taxon>Mollusca</taxon>
        <taxon>Bivalvia</taxon>
        <taxon>Autobranchia</taxon>
        <taxon>Heteroconchia</taxon>
        <taxon>Palaeoheterodonta</taxon>
        <taxon>Unionida</taxon>
        <taxon>Unionoidea</taxon>
        <taxon>Unionidae</taxon>
        <taxon>Unioninae</taxon>
        <taxon>Sinanodonta</taxon>
    </lineage>
</organism>
<accession>A0ABD3VPE5</accession>
<dbReference type="AlphaFoldDB" id="A0ABD3VPE5"/>